<protein>
    <submittedName>
        <fullName evidence="1">Uncharacterized protein</fullName>
    </submittedName>
</protein>
<reference evidence="1 2" key="1">
    <citation type="journal article" date="2012" name="BMC Genomics">
        <title>Comparative genomic analysis of human infective Trypanosoma cruzi lineages with the bat-restricted subspecies T. cruzi marinkellei.</title>
        <authorList>
            <person name="Franzen O."/>
            <person name="Talavera-Lopez C."/>
            <person name="Ochaya S."/>
            <person name="Butler C.E."/>
            <person name="Messenger L.A."/>
            <person name="Lewis M.D."/>
            <person name="Llewellyn M.S."/>
            <person name="Marinkelle C.J."/>
            <person name="Tyler K.M."/>
            <person name="Miles M.A."/>
            <person name="Andersson B."/>
        </authorList>
    </citation>
    <scope>NUCLEOTIDE SEQUENCE [LARGE SCALE GENOMIC DNA]</scope>
    <source>
        <strain evidence="1 2">B7</strain>
    </source>
</reference>
<proteinExistence type="predicted"/>
<sequence length="245" mass="26966">SRTRMWHGVGNSFLFSTAVGASAPELSARWRQLVAFTLFSREICCRAFTCVLFWGQCAGGCAIAGWREVRERSGQKCRWVSRSGWHCPPNRAPLLHGTLSHSLQHRNRRRQHAARQRMPPPPRVRPGRIHVCCCVSRGHPVWHSGVPKISSQSQHTTPGTGRGVFVSWETPRWSSPSHPPCGRTPDVPLVLTQADGGVMTPQRGSCFHDGGVISAGLRIGNMNGESRDAAFLIACLCCANCRDVP</sequence>
<organism evidence="1 2">
    <name type="scientific">Trypanosoma cruzi marinkellei</name>
    <dbReference type="NCBI Taxonomy" id="85056"/>
    <lineage>
        <taxon>Eukaryota</taxon>
        <taxon>Discoba</taxon>
        <taxon>Euglenozoa</taxon>
        <taxon>Kinetoplastea</taxon>
        <taxon>Metakinetoplastina</taxon>
        <taxon>Trypanosomatida</taxon>
        <taxon>Trypanosomatidae</taxon>
        <taxon>Trypanosoma</taxon>
        <taxon>Schizotrypanum</taxon>
    </lineage>
</organism>
<keyword evidence="2" id="KW-1185">Reference proteome</keyword>
<evidence type="ECO:0000313" key="2">
    <source>
        <dbReference type="Proteomes" id="UP000007350"/>
    </source>
</evidence>
<dbReference type="AlphaFoldDB" id="K2PCY7"/>
<dbReference type="EMBL" id="AHKC01003651">
    <property type="protein sequence ID" value="EKF38902.1"/>
    <property type="molecule type" value="Genomic_DNA"/>
</dbReference>
<dbReference type="OrthoDB" id="10529138at2759"/>
<dbReference type="Proteomes" id="UP000007350">
    <property type="component" value="Unassembled WGS sequence"/>
</dbReference>
<feature type="non-terminal residue" evidence="1">
    <location>
        <position position="1"/>
    </location>
</feature>
<comment type="caution">
    <text evidence="1">The sequence shown here is derived from an EMBL/GenBank/DDBJ whole genome shotgun (WGS) entry which is preliminary data.</text>
</comment>
<name>K2PCY7_TRYCR</name>
<evidence type="ECO:0000313" key="1">
    <source>
        <dbReference type="EMBL" id="EKF38902.1"/>
    </source>
</evidence>
<gene>
    <name evidence="1" type="ORF">MOQ_000881</name>
</gene>
<accession>K2PCY7</accession>